<feature type="region of interest" description="Disordered" evidence="1">
    <location>
        <begin position="347"/>
        <end position="368"/>
    </location>
</feature>
<evidence type="ECO:0000313" key="3">
    <source>
        <dbReference type="Proteomes" id="UP000028926"/>
    </source>
</evidence>
<feature type="compositionally biased region" description="Pro residues" evidence="1">
    <location>
        <begin position="164"/>
        <end position="173"/>
    </location>
</feature>
<name>A0A077AY42_9PROT</name>
<feature type="compositionally biased region" description="Pro residues" evidence="1">
    <location>
        <begin position="281"/>
        <end position="290"/>
    </location>
</feature>
<accession>A0A077AY42</accession>
<feature type="compositionally biased region" description="Polar residues" evidence="1">
    <location>
        <begin position="217"/>
        <end position="226"/>
    </location>
</feature>
<dbReference type="HOGENOM" id="CLU_751608_0_0_5"/>
<keyword evidence="3" id="KW-1185">Reference proteome</keyword>
<proteinExistence type="predicted"/>
<dbReference type="EMBL" id="CP008941">
    <property type="protein sequence ID" value="AIK96563.1"/>
    <property type="molecule type" value="Genomic_DNA"/>
</dbReference>
<gene>
    <name evidence="2" type="ORF">ID47_07215</name>
</gene>
<evidence type="ECO:0000256" key="1">
    <source>
        <dbReference type="SAM" id="MobiDB-lite"/>
    </source>
</evidence>
<dbReference type="KEGG" id="paca:ID47_07215"/>
<reference evidence="2 3" key="1">
    <citation type="submission" date="2014-07" db="EMBL/GenBank/DDBJ databases">
        <title>Comparative genomic insights into amoeba endosymbionts belonging to the families of Holosporaceae and Candidatus Midichloriaceae within Rickettsiales.</title>
        <authorList>
            <person name="Wang Z."/>
            <person name="Wu M."/>
        </authorList>
    </citation>
    <scope>NUCLEOTIDE SEQUENCE [LARGE SCALE GENOMIC DNA]</scope>
    <source>
        <strain evidence="2">PRA3</strain>
    </source>
</reference>
<dbReference type="Proteomes" id="UP000028926">
    <property type="component" value="Chromosome"/>
</dbReference>
<protein>
    <submittedName>
        <fullName evidence="2">Uncharacterized protein</fullName>
    </submittedName>
</protein>
<feature type="compositionally biased region" description="Low complexity" evidence="1">
    <location>
        <begin position="154"/>
        <end position="163"/>
    </location>
</feature>
<feature type="compositionally biased region" description="Pro residues" evidence="1">
    <location>
        <begin position="242"/>
        <end position="251"/>
    </location>
</feature>
<feature type="region of interest" description="Disordered" evidence="1">
    <location>
        <begin position="149"/>
        <end position="309"/>
    </location>
</feature>
<dbReference type="RefSeq" id="WP_038465091.1">
    <property type="nucleotide sequence ID" value="NZ_CP008941.1"/>
</dbReference>
<organism evidence="2 3">
    <name type="scientific">Candidatus Odyssella acanthamoebae</name>
    <dbReference type="NCBI Taxonomy" id="91604"/>
    <lineage>
        <taxon>Bacteria</taxon>
        <taxon>Pseudomonadati</taxon>
        <taxon>Pseudomonadota</taxon>
        <taxon>Alphaproteobacteria</taxon>
        <taxon>Holosporales</taxon>
        <taxon>Candidatus Paracaedibacteraceae</taxon>
        <taxon>Candidatus Odyssella</taxon>
    </lineage>
</organism>
<feature type="compositionally biased region" description="Acidic residues" evidence="1">
    <location>
        <begin position="356"/>
        <end position="368"/>
    </location>
</feature>
<feature type="compositionally biased region" description="Pro residues" evidence="1">
    <location>
        <begin position="203"/>
        <end position="212"/>
    </location>
</feature>
<dbReference type="STRING" id="91604.ID47_07215"/>
<sequence length="368" mass="39320">MKKLQPIMANKSFKRAVIYSLMCAHSHGMDLSEKSGINSILNPSIFERLASLAIMSDADRRRTEITEEEAYAFHRIWDNCITELNSDNTRESIKQYKELATLCFYQVGMIHKEKIFSFAEYLHPSIMALLKGQEQSLSHTQVPDQSIDNWELNVSPGEPGGSAVPPPPSPPSPAVMTPTQTGNQTAGNREVKASTADSGGSAVPPPPPPPSPAVMIPTQTGNQTAGNREVKASTADSGGSAVPPPPPPPSPAVMTPTQTGNQMAGNREVKASTADSGGSAVPPPPPPDPSPAGCQEDSHPVGAISAPFSGDSLARQANNLKKISQTDRQTKAEVPVQRVLEIAISQRYQAMHGPENEDAESDDETFRD</sequence>
<dbReference type="AlphaFoldDB" id="A0A077AY42"/>
<evidence type="ECO:0000313" key="2">
    <source>
        <dbReference type="EMBL" id="AIK96563.1"/>
    </source>
</evidence>
<feature type="compositionally biased region" description="Polar residues" evidence="1">
    <location>
        <begin position="177"/>
        <end position="187"/>
    </location>
</feature>
<feature type="compositionally biased region" description="Polar residues" evidence="1">
    <location>
        <begin position="255"/>
        <end position="264"/>
    </location>
</feature>